<dbReference type="Gene3D" id="3.30.70.1290">
    <property type="entry name" value="Transposase IS200-like"/>
    <property type="match status" value="1"/>
</dbReference>
<proteinExistence type="predicted"/>
<accession>A0A1G2KNL2</accession>
<evidence type="ECO:0000259" key="1">
    <source>
        <dbReference type="SMART" id="SM01321"/>
    </source>
</evidence>
<dbReference type="Pfam" id="PF01797">
    <property type="entry name" value="Y1_Tnp"/>
    <property type="match status" value="1"/>
</dbReference>
<name>A0A1G2KNL2_9BACT</name>
<dbReference type="Proteomes" id="UP000179023">
    <property type="component" value="Unassembled WGS sequence"/>
</dbReference>
<dbReference type="AlphaFoldDB" id="A0A1G2KNL2"/>
<protein>
    <recommendedName>
        <fullName evidence="1">Transposase IS200-like domain-containing protein</fullName>
    </recommendedName>
</protein>
<dbReference type="PANTHER" id="PTHR34322:SF2">
    <property type="entry name" value="TRANSPOSASE IS200-LIKE DOMAIN-CONTAINING PROTEIN"/>
    <property type="match status" value="1"/>
</dbReference>
<gene>
    <name evidence="2" type="ORF">A3C07_00900</name>
</gene>
<evidence type="ECO:0000313" key="2">
    <source>
        <dbReference type="EMBL" id="OHA00946.1"/>
    </source>
</evidence>
<evidence type="ECO:0000313" key="3">
    <source>
        <dbReference type="Proteomes" id="UP000179023"/>
    </source>
</evidence>
<dbReference type="InterPro" id="IPR002686">
    <property type="entry name" value="Transposase_17"/>
</dbReference>
<dbReference type="InterPro" id="IPR036515">
    <property type="entry name" value="Transposase_17_sf"/>
</dbReference>
<sequence>MAKRKVEFVENELYHICGRGVDGRTIFLDEQDYFRAIHDIYEFNDKHPTANIRYRTPLLQSLQFHAATPRERLPIIEILAFTLLPNHYHLLLRQLAENGIKNFMHKLGTGYASYFNQKYQRSGGLFQRPFKAVLVEKQAHFIHLPFYIHANPLDLKFPTWRERKLKDPQKAMEFLENYQWSSFPDYIGKKNFPSVTQRDFLTKVIGGPKEYKKTTLELLQEMDLGIIHDVALEDTNATP</sequence>
<dbReference type="GO" id="GO:0004803">
    <property type="term" value="F:transposase activity"/>
    <property type="evidence" value="ECO:0007669"/>
    <property type="project" value="InterPro"/>
</dbReference>
<dbReference type="EMBL" id="MHQI01000002">
    <property type="protein sequence ID" value="OHA00946.1"/>
    <property type="molecule type" value="Genomic_DNA"/>
</dbReference>
<organism evidence="2 3">
    <name type="scientific">Candidatus Sungbacteria bacterium RIFCSPHIGHO2_02_FULL_47_11</name>
    <dbReference type="NCBI Taxonomy" id="1802270"/>
    <lineage>
        <taxon>Bacteria</taxon>
        <taxon>Candidatus Sungiibacteriota</taxon>
    </lineage>
</organism>
<dbReference type="GO" id="GO:0003677">
    <property type="term" value="F:DNA binding"/>
    <property type="evidence" value="ECO:0007669"/>
    <property type="project" value="InterPro"/>
</dbReference>
<dbReference type="SUPFAM" id="SSF143422">
    <property type="entry name" value="Transposase IS200-like"/>
    <property type="match status" value="1"/>
</dbReference>
<comment type="caution">
    <text evidence="2">The sequence shown here is derived from an EMBL/GenBank/DDBJ whole genome shotgun (WGS) entry which is preliminary data.</text>
</comment>
<reference evidence="2 3" key="1">
    <citation type="journal article" date="2016" name="Nat. Commun.">
        <title>Thousands of microbial genomes shed light on interconnected biogeochemical processes in an aquifer system.</title>
        <authorList>
            <person name="Anantharaman K."/>
            <person name="Brown C.T."/>
            <person name="Hug L.A."/>
            <person name="Sharon I."/>
            <person name="Castelle C.J."/>
            <person name="Probst A.J."/>
            <person name="Thomas B.C."/>
            <person name="Singh A."/>
            <person name="Wilkins M.J."/>
            <person name="Karaoz U."/>
            <person name="Brodie E.L."/>
            <person name="Williams K.H."/>
            <person name="Hubbard S.S."/>
            <person name="Banfield J.F."/>
        </authorList>
    </citation>
    <scope>NUCLEOTIDE SEQUENCE [LARGE SCALE GENOMIC DNA]</scope>
</reference>
<dbReference type="SMART" id="SM01321">
    <property type="entry name" value="Y1_Tnp"/>
    <property type="match status" value="1"/>
</dbReference>
<feature type="domain" description="Transposase IS200-like" evidence="1">
    <location>
        <begin position="9"/>
        <end position="151"/>
    </location>
</feature>
<dbReference type="PANTHER" id="PTHR34322">
    <property type="entry name" value="TRANSPOSASE, Y1_TNP DOMAIN-CONTAINING"/>
    <property type="match status" value="1"/>
</dbReference>
<dbReference type="GO" id="GO:0006313">
    <property type="term" value="P:DNA transposition"/>
    <property type="evidence" value="ECO:0007669"/>
    <property type="project" value="InterPro"/>
</dbReference>